<dbReference type="EMBL" id="JAHFXF010000223">
    <property type="protein sequence ID" value="KAG9692615.1"/>
    <property type="molecule type" value="Genomic_DNA"/>
</dbReference>
<dbReference type="PANTHER" id="PTHR23502:SF149">
    <property type="entry name" value="TRANSPORTER, PUTATIVE-RELATED"/>
    <property type="match status" value="1"/>
</dbReference>
<evidence type="ECO:0000256" key="2">
    <source>
        <dbReference type="ARBA" id="ARBA00022692"/>
    </source>
</evidence>
<gene>
    <name evidence="8" type="ORF">KCU76_g6583</name>
</gene>
<feature type="compositionally biased region" description="Polar residues" evidence="5">
    <location>
        <begin position="252"/>
        <end position="265"/>
    </location>
</feature>
<keyword evidence="2 6" id="KW-0812">Transmembrane</keyword>
<feature type="transmembrane region" description="Helical" evidence="6">
    <location>
        <begin position="63"/>
        <end position="80"/>
    </location>
</feature>
<name>A0A9P8ELA7_AURME</name>
<evidence type="ECO:0000313" key="9">
    <source>
        <dbReference type="Proteomes" id="UP000779574"/>
    </source>
</evidence>
<evidence type="ECO:0000256" key="3">
    <source>
        <dbReference type="ARBA" id="ARBA00022989"/>
    </source>
</evidence>
<protein>
    <submittedName>
        <fullName evidence="8">MFS general substrate transporter</fullName>
    </submittedName>
</protein>
<feature type="domain" description="Major facilitator superfamily (MFS) profile" evidence="7">
    <location>
        <begin position="67"/>
        <end position="539"/>
    </location>
</feature>
<dbReference type="OrthoDB" id="5215911at2759"/>
<organism evidence="8 9">
    <name type="scientific">Aureobasidium melanogenum</name>
    <name type="common">Aureobasidium pullulans var. melanogenum</name>
    <dbReference type="NCBI Taxonomy" id="46634"/>
    <lineage>
        <taxon>Eukaryota</taxon>
        <taxon>Fungi</taxon>
        <taxon>Dikarya</taxon>
        <taxon>Ascomycota</taxon>
        <taxon>Pezizomycotina</taxon>
        <taxon>Dothideomycetes</taxon>
        <taxon>Dothideomycetidae</taxon>
        <taxon>Dothideales</taxon>
        <taxon>Saccotheciaceae</taxon>
        <taxon>Aureobasidium</taxon>
    </lineage>
</organism>
<feature type="transmembrane region" description="Helical" evidence="6">
    <location>
        <begin position="507"/>
        <end position="533"/>
    </location>
</feature>
<dbReference type="InterPro" id="IPR036259">
    <property type="entry name" value="MFS_trans_sf"/>
</dbReference>
<dbReference type="Gene3D" id="1.20.1720.10">
    <property type="entry name" value="Multidrug resistance protein D"/>
    <property type="match status" value="1"/>
</dbReference>
<dbReference type="AlphaFoldDB" id="A0A9P8ELA7"/>
<dbReference type="PROSITE" id="PS50850">
    <property type="entry name" value="MFS"/>
    <property type="match status" value="1"/>
</dbReference>
<feature type="transmembrane region" description="Helical" evidence="6">
    <location>
        <begin position="191"/>
        <end position="210"/>
    </location>
</feature>
<reference evidence="8" key="2">
    <citation type="submission" date="2021-08" db="EMBL/GenBank/DDBJ databases">
        <authorList>
            <person name="Gostincar C."/>
            <person name="Sun X."/>
            <person name="Song Z."/>
            <person name="Gunde-Cimerman N."/>
        </authorList>
    </citation>
    <scope>NUCLEOTIDE SEQUENCE</scope>
    <source>
        <strain evidence="8">EXF-9911</strain>
    </source>
</reference>
<feature type="region of interest" description="Disordered" evidence="5">
    <location>
        <begin position="252"/>
        <end position="274"/>
    </location>
</feature>
<comment type="subcellular location">
    <subcellularLocation>
        <location evidence="1">Membrane</location>
        <topology evidence="1">Multi-pass membrane protein</topology>
    </subcellularLocation>
</comment>
<keyword evidence="4 6" id="KW-0472">Membrane</keyword>
<feature type="transmembrane region" description="Helical" evidence="6">
    <location>
        <begin position="477"/>
        <end position="495"/>
    </location>
</feature>
<dbReference type="GO" id="GO:0005886">
    <property type="term" value="C:plasma membrane"/>
    <property type="evidence" value="ECO:0007669"/>
    <property type="project" value="TreeGrafter"/>
</dbReference>
<dbReference type="InterPro" id="IPR020846">
    <property type="entry name" value="MFS_dom"/>
</dbReference>
<evidence type="ECO:0000256" key="5">
    <source>
        <dbReference type="SAM" id="MobiDB-lite"/>
    </source>
</evidence>
<feature type="non-terminal residue" evidence="8">
    <location>
        <position position="1"/>
    </location>
</feature>
<proteinExistence type="predicted"/>
<reference evidence="8" key="1">
    <citation type="journal article" date="2021" name="J Fungi (Basel)">
        <title>Virulence traits and population genomics of the black yeast Aureobasidium melanogenum.</title>
        <authorList>
            <person name="Cernosa A."/>
            <person name="Sun X."/>
            <person name="Gostincar C."/>
            <person name="Fang C."/>
            <person name="Gunde-Cimerman N."/>
            <person name="Song Z."/>
        </authorList>
    </citation>
    <scope>NUCLEOTIDE SEQUENCE</scope>
    <source>
        <strain evidence="8">EXF-9911</strain>
    </source>
</reference>
<keyword evidence="3 6" id="KW-1133">Transmembrane helix</keyword>
<feature type="transmembrane region" description="Helical" evidence="6">
    <location>
        <begin position="100"/>
        <end position="121"/>
    </location>
</feature>
<feature type="transmembrane region" description="Helical" evidence="6">
    <location>
        <begin position="444"/>
        <end position="470"/>
    </location>
</feature>
<dbReference type="InterPro" id="IPR011701">
    <property type="entry name" value="MFS"/>
</dbReference>
<evidence type="ECO:0000259" key="7">
    <source>
        <dbReference type="PROSITE" id="PS50850"/>
    </source>
</evidence>
<accession>A0A9P8ELA7</accession>
<dbReference type="SUPFAM" id="SSF103473">
    <property type="entry name" value="MFS general substrate transporter"/>
    <property type="match status" value="1"/>
</dbReference>
<feature type="transmembrane region" description="Helical" evidence="6">
    <location>
        <begin position="336"/>
        <end position="354"/>
    </location>
</feature>
<feature type="transmembrane region" description="Helical" evidence="6">
    <location>
        <begin position="222"/>
        <end position="241"/>
    </location>
</feature>
<dbReference type="Proteomes" id="UP000779574">
    <property type="component" value="Unassembled WGS sequence"/>
</dbReference>
<evidence type="ECO:0000313" key="8">
    <source>
        <dbReference type="EMBL" id="KAG9692615.1"/>
    </source>
</evidence>
<evidence type="ECO:0000256" key="6">
    <source>
        <dbReference type="SAM" id="Phobius"/>
    </source>
</evidence>
<feature type="transmembrane region" description="Helical" evidence="6">
    <location>
        <begin position="374"/>
        <end position="396"/>
    </location>
</feature>
<dbReference type="GO" id="GO:0022857">
    <property type="term" value="F:transmembrane transporter activity"/>
    <property type="evidence" value="ECO:0007669"/>
    <property type="project" value="InterPro"/>
</dbReference>
<dbReference type="PANTHER" id="PTHR23502">
    <property type="entry name" value="MAJOR FACILITATOR SUPERFAMILY"/>
    <property type="match status" value="1"/>
</dbReference>
<feature type="transmembrane region" description="Helical" evidence="6">
    <location>
        <begin position="417"/>
        <end position="438"/>
    </location>
</feature>
<dbReference type="Gene3D" id="1.20.1250.20">
    <property type="entry name" value="MFS general substrate transporter like domains"/>
    <property type="match status" value="1"/>
</dbReference>
<dbReference type="Pfam" id="PF07690">
    <property type="entry name" value="MFS_1"/>
    <property type="match status" value="1"/>
</dbReference>
<comment type="caution">
    <text evidence="8">The sequence shown here is derived from an EMBL/GenBank/DDBJ whole genome shotgun (WGS) entry which is preliminary data.</text>
</comment>
<evidence type="ECO:0000256" key="4">
    <source>
        <dbReference type="ARBA" id="ARBA00023136"/>
    </source>
</evidence>
<evidence type="ECO:0000256" key="1">
    <source>
        <dbReference type="ARBA" id="ARBA00004141"/>
    </source>
</evidence>
<sequence>MAQSVSGDRLRGTAQEVLGVVVYPGTEIMTDVADVHLKHAGKHALVPQPTNDPDDPLNWSRTWKWFTMSSMALCTFNYGVGPLSLAPQVPYYMKDFDSSLPAVINFVGVSILILGFTNFIWVPLSRGLGRRPVAIITTLITMASCIWRARATSYNSFLGASILCGIGASPGETLGPIIIADISFLHERGRWMGLYQWSFWSGLMIGPILAGVTSQNYGWQSFWWVCTAISAFTIAWIIFFLPETKWDRRRPSVTSVDTQAQTSESSSKEDAMVTKTERIDGVENARSPASYTDDSLEERISGKPSKTQMLPIVGWKAHEPVLEAIILPLKLARFPIVLWGAIQFTLSASCYLMINLIQSQALDAPPYNFSPANVGYTNLAFFVGVCISLLTAGPLSDWVSQRATVRNNGVREPEMRLPALLPFAVCTIIGSVVLSVGFQNGWPWEVIVIVGFTLIGIQVAAVSGIAITYVVDCYKPAAGEFLVCATVFKNVWGYGMSKFLNDWIVEIGYIGPLMTIAALSLGCMLFGAVPLYFYGKKLRGWSAGSSVHSAS</sequence>